<keyword evidence="3" id="KW-1185">Reference proteome</keyword>
<protein>
    <recommendedName>
        <fullName evidence="1">Hedgehog/Intein (Hint) domain-containing protein</fullName>
    </recommendedName>
</protein>
<feature type="domain" description="Hedgehog/Intein (Hint)" evidence="1">
    <location>
        <begin position="34"/>
        <end position="166"/>
    </location>
</feature>
<organism evidence="2 3">
    <name type="scientific">Sulfitobacter sabulilitoris</name>
    <dbReference type="NCBI Taxonomy" id="2562655"/>
    <lineage>
        <taxon>Bacteria</taxon>
        <taxon>Pseudomonadati</taxon>
        <taxon>Pseudomonadota</taxon>
        <taxon>Alphaproteobacteria</taxon>
        <taxon>Rhodobacterales</taxon>
        <taxon>Roseobacteraceae</taxon>
        <taxon>Sulfitobacter</taxon>
    </lineage>
</organism>
<sequence>MLMNWTSKVAGMTRRAPEVSAAVDGGLIAQTHGLLAGTRVASNLGWRAVDKIAVGDEVLTFDNAMQRVAEVHRSVIWPQARATPAQLWPVVVPQGAMGNRCEITLLPDQGVMVDCDAAQDMQGDPFAVVPAQALEGLHGIHRQPVETPVELITLFFESEEVIYAEGGLLVHCPRTFVSLDDMLAPATPVYDVLTGRDAAFLVDCLDMEAQIVASGGYQAAQANAAC</sequence>
<proteinExistence type="predicted"/>
<comment type="caution">
    <text evidence="2">The sequence shown here is derived from an EMBL/GenBank/DDBJ whole genome shotgun (WGS) entry which is preliminary data.</text>
</comment>
<dbReference type="Proteomes" id="UP000309550">
    <property type="component" value="Unassembled WGS sequence"/>
</dbReference>
<accession>A0A5S3PM07</accession>
<dbReference type="OrthoDB" id="7685535at2"/>
<reference evidence="2 3" key="1">
    <citation type="submission" date="2019-05" db="EMBL/GenBank/DDBJ databases">
        <title>Sulfitobacter sabulilitoris sp. nov., isolated from a marine sand.</title>
        <authorList>
            <person name="Yoon J.-H."/>
        </authorList>
    </citation>
    <scope>NUCLEOTIDE SEQUENCE [LARGE SCALE GENOMIC DNA]</scope>
    <source>
        <strain evidence="2 3">HSMS-29</strain>
    </source>
</reference>
<gene>
    <name evidence="2" type="ORF">FDT80_07465</name>
</gene>
<dbReference type="Pfam" id="PF13403">
    <property type="entry name" value="Hint_2"/>
    <property type="match status" value="1"/>
</dbReference>
<dbReference type="InterPro" id="IPR036844">
    <property type="entry name" value="Hint_dom_sf"/>
</dbReference>
<dbReference type="RefSeq" id="WP_138661550.1">
    <property type="nucleotide sequence ID" value="NZ_VANS01000001.1"/>
</dbReference>
<name>A0A5S3PM07_9RHOB</name>
<evidence type="ECO:0000313" key="2">
    <source>
        <dbReference type="EMBL" id="TMM55381.1"/>
    </source>
</evidence>
<dbReference type="AlphaFoldDB" id="A0A5S3PM07"/>
<dbReference type="SUPFAM" id="SSF51294">
    <property type="entry name" value="Hedgehog/intein (Hint) domain"/>
    <property type="match status" value="1"/>
</dbReference>
<evidence type="ECO:0000313" key="3">
    <source>
        <dbReference type="Proteomes" id="UP000309550"/>
    </source>
</evidence>
<dbReference type="InterPro" id="IPR028992">
    <property type="entry name" value="Hedgehog/Intein_dom"/>
</dbReference>
<dbReference type="EMBL" id="VANS01000001">
    <property type="protein sequence ID" value="TMM55381.1"/>
    <property type="molecule type" value="Genomic_DNA"/>
</dbReference>
<evidence type="ECO:0000259" key="1">
    <source>
        <dbReference type="Pfam" id="PF13403"/>
    </source>
</evidence>